<proteinExistence type="predicted"/>
<dbReference type="Proteomes" id="UP000507470">
    <property type="component" value="Unassembled WGS sequence"/>
</dbReference>
<accession>A0A6J8CFX1</accession>
<gene>
    <name evidence="1" type="ORF">MCOR_28729</name>
</gene>
<reference evidence="1 2" key="1">
    <citation type="submission" date="2020-06" db="EMBL/GenBank/DDBJ databases">
        <authorList>
            <person name="Li R."/>
            <person name="Bekaert M."/>
        </authorList>
    </citation>
    <scope>NUCLEOTIDE SEQUENCE [LARGE SCALE GENOMIC DNA]</scope>
    <source>
        <strain evidence="2">wild</strain>
    </source>
</reference>
<protein>
    <submittedName>
        <fullName evidence="1">Uncharacterized protein</fullName>
    </submittedName>
</protein>
<dbReference type="EMBL" id="CACVKT020005231">
    <property type="protein sequence ID" value="CAC5393917.1"/>
    <property type="molecule type" value="Genomic_DNA"/>
</dbReference>
<evidence type="ECO:0000313" key="2">
    <source>
        <dbReference type="Proteomes" id="UP000507470"/>
    </source>
</evidence>
<dbReference type="OrthoDB" id="6161246at2759"/>
<dbReference type="AlphaFoldDB" id="A0A6J8CFX1"/>
<evidence type="ECO:0000313" key="1">
    <source>
        <dbReference type="EMBL" id="CAC5393917.1"/>
    </source>
</evidence>
<organism evidence="1 2">
    <name type="scientific">Mytilus coruscus</name>
    <name type="common">Sea mussel</name>
    <dbReference type="NCBI Taxonomy" id="42192"/>
    <lineage>
        <taxon>Eukaryota</taxon>
        <taxon>Metazoa</taxon>
        <taxon>Spiralia</taxon>
        <taxon>Lophotrochozoa</taxon>
        <taxon>Mollusca</taxon>
        <taxon>Bivalvia</taxon>
        <taxon>Autobranchia</taxon>
        <taxon>Pteriomorphia</taxon>
        <taxon>Mytilida</taxon>
        <taxon>Mytiloidea</taxon>
        <taxon>Mytilidae</taxon>
        <taxon>Mytilinae</taxon>
        <taxon>Mytilus</taxon>
    </lineage>
</organism>
<keyword evidence="2" id="KW-1185">Reference proteome</keyword>
<name>A0A6J8CFX1_MYTCO</name>
<sequence length="159" mass="18574">MKVRVKNVPLSADDDQMIRTLETSVIKCEVINYYLERLRIDNLLSNIRTGDRIVICKPFDPPLLNTQIEKYLVNINHFGLPKVPNTKYGKCFTEEHTARDCSNGRKSKKRCKLGHKTQNQNDDEFEGDDNFTTKMDCVENHNIIESHDRNEEQSDEMNR</sequence>